<proteinExistence type="predicted"/>
<evidence type="ECO:0000256" key="1">
    <source>
        <dbReference type="SAM" id="MobiDB-lite"/>
    </source>
</evidence>
<feature type="compositionally biased region" description="Basic and acidic residues" evidence="1">
    <location>
        <begin position="124"/>
        <end position="134"/>
    </location>
</feature>
<dbReference type="AlphaFoldDB" id="A0A9D3MML7"/>
<evidence type="ECO:0000313" key="3">
    <source>
        <dbReference type="Proteomes" id="UP001044222"/>
    </source>
</evidence>
<evidence type="ECO:0000313" key="2">
    <source>
        <dbReference type="EMBL" id="KAG5850656.1"/>
    </source>
</evidence>
<accession>A0A9D3MML7</accession>
<dbReference type="Proteomes" id="UP001044222">
    <property type="component" value="Unassembled WGS sequence"/>
</dbReference>
<feature type="compositionally biased region" description="Basic and acidic residues" evidence="1">
    <location>
        <begin position="1"/>
        <end position="12"/>
    </location>
</feature>
<feature type="compositionally biased region" description="Pro residues" evidence="1">
    <location>
        <begin position="81"/>
        <end position="100"/>
    </location>
</feature>
<feature type="region of interest" description="Disordered" evidence="1">
    <location>
        <begin position="64"/>
        <end position="134"/>
    </location>
</feature>
<organism evidence="2 3">
    <name type="scientific">Anguilla anguilla</name>
    <name type="common">European freshwater eel</name>
    <name type="synonym">Muraena anguilla</name>
    <dbReference type="NCBI Taxonomy" id="7936"/>
    <lineage>
        <taxon>Eukaryota</taxon>
        <taxon>Metazoa</taxon>
        <taxon>Chordata</taxon>
        <taxon>Craniata</taxon>
        <taxon>Vertebrata</taxon>
        <taxon>Euteleostomi</taxon>
        <taxon>Actinopterygii</taxon>
        <taxon>Neopterygii</taxon>
        <taxon>Teleostei</taxon>
        <taxon>Anguilliformes</taxon>
        <taxon>Anguillidae</taxon>
        <taxon>Anguilla</taxon>
    </lineage>
</organism>
<feature type="region of interest" description="Disordered" evidence="1">
    <location>
        <begin position="1"/>
        <end position="42"/>
    </location>
</feature>
<reference evidence="2" key="1">
    <citation type="submission" date="2021-01" db="EMBL/GenBank/DDBJ databases">
        <title>A chromosome-scale assembly of European eel, Anguilla anguilla.</title>
        <authorList>
            <person name="Henkel C."/>
            <person name="Jong-Raadsen S.A."/>
            <person name="Dufour S."/>
            <person name="Weltzien F.-A."/>
            <person name="Palstra A.P."/>
            <person name="Pelster B."/>
            <person name="Spaink H.P."/>
            <person name="Van Den Thillart G.E."/>
            <person name="Jansen H."/>
            <person name="Zahm M."/>
            <person name="Klopp C."/>
            <person name="Cedric C."/>
            <person name="Louis A."/>
            <person name="Berthelot C."/>
            <person name="Parey E."/>
            <person name="Roest Crollius H."/>
            <person name="Montfort J."/>
            <person name="Robinson-Rechavi M."/>
            <person name="Bucao C."/>
            <person name="Bouchez O."/>
            <person name="Gislard M."/>
            <person name="Lluch J."/>
            <person name="Milhes M."/>
            <person name="Lampietro C."/>
            <person name="Lopez Roques C."/>
            <person name="Donnadieu C."/>
            <person name="Braasch I."/>
            <person name="Desvignes T."/>
            <person name="Postlethwait J."/>
            <person name="Bobe J."/>
            <person name="Guiguen Y."/>
            <person name="Dirks R."/>
        </authorList>
    </citation>
    <scope>NUCLEOTIDE SEQUENCE</scope>
    <source>
        <strain evidence="2">Tag_6206</strain>
        <tissue evidence="2">Liver</tissue>
    </source>
</reference>
<dbReference type="EMBL" id="JAFIRN010000004">
    <property type="protein sequence ID" value="KAG5850656.1"/>
    <property type="molecule type" value="Genomic_DNA"/>
</dbReference>
<keyword evidence="3" id="KW-1185">Reference proteome</keyword>
<comment type="caution">
    <text evidence="2">The sequence shown here is derived from an EMBL/GenBank/DDBJ whole genome shotgun (WGS) entry which is preliminary data.</text>
</comment>
<gene>
    <name evidence="2" type="ORF">ANANG_G00084770</name>
</gene>
<sequence>MKRNISSEEIARPRRSTPTATPTPGPAPDPREDATALFGPPLETAFEAQKTEVIIGEPEVWGVHVSESHPDSPLARAFPTGTPPPLPPKNVPATPPPCGSPPADSSVVSQDEDGNEPASGPQEHPSEGEKGVHR</sequence>
<protein>
    <submittedName>
        <fullName evidence="2">Uncharacterized protein</fullName>
    </submittedName>
</protein>
<name>A0A9D3MML7_ANGAN</name>